<dbReference type="STRING" id="679936.Sulac_0433"/>
<evidence type="ECO:0000256" key="3">
    <source>
        <dbReference type="ARBA" id="ARBA00023163"/>
    </source>
</evidence>
<evidence type="ECO:0000256" key="4">
    <source>
        <dbReference type="PROSITE-ProRule" id="PRU00335"/>
    </source>
</evidence>
<proteinExistence type="predicted"/>
<keyword evidence="7" id="KW-1185">Reference proteome</keyword>
<evidence type="ECO:0000256" key="2">
    <source>
        <dbReference type="ARBA" id="ARBA00023125"/>
    </source>
</evidence>
<dbReference type="Proteomes" id="UP000005439">
    <property type="component" value="Chromosome"/>
</dbReference>
<dbReference type="GO" id="GO:0003700">
    <property type="term" value="F:DNA-binding transcription factor activity"/>
    <property type="evidence" value="ECO:0007669"/>
    <property type="project" value="TreeGrafter"/>
</dbReference>
<dbReference type="EMBL" id="CP003179">
    <property type="protein sequence ID" value="AEW03993.1"/>
    <property type="molecule type" value="Genomic_DNA"/>
</dbReference>
<dbReference type="Pfam" id="PF00440">
    <property type="entry name" value="TetR_N"/>
    <property type="match status" value="1"/>
</dbReference>
<dbReference type="HOGENOM" id="CLU_069356_12_2_9"/>
<evidence type="ECO:0000313" key="7">
    <source>
        <dbReference type="Proteomes" id="UP000005439"/>
    </source>
</evidence>
<feature type="domain" description="HTH tetR-type" evidence="5">
    <location>
        <begin position="7"/>
        <end position="67"/>
    </location>
</feature>
<keyword evidence="2 4" id="KW-0238">DNA-binding</keyword>
<dbReference type="PANTHER" id="PTHR30055">
    <property type="entry name" value="HTH-TYPE TRANSCRIPTIONAL REGULATOR RUTR"/>
    <property type="match status" value="1"/>
</dbReference>
<feature type="DNA-binding region" description="H-T-H motif" evidence="4">
    <location>
        <begin position="30"/>
        <end position="49"/>
    </location>
</feature>
<dbReference type="SUPFAM" id="SSF46689">
    <property type="entry name" value="Homeodomain-like"/>
    <property type="match status" value="1"/>
</dbReference>
<dbReference type="GO" id="GO:0000976">
    <property type="term" value="F:transcription cis-regulatory region binding"/>
    <property type="evidence" value="ECO:0007669"/>
    <property type="project" value="TreeGrafter"/>
</dbReference>
<keyword evidence="1" id="KW-0805">Transcription regulation</keyword>
<accession>G8TYM8</accession>
<evidence type="ECO:0000259" key="5">
    <source>
        <dbReference type="PROSITE" id="PS50977"/>
    </source>
</evidence>
<reference evidence="6 7" key="2">
    <citation type="journal article" date="2012" name="Stand. Genomic Sci.">
        <title>Complete genome sequence of the moderately thermophilic mineral-sulfide-oxidizing firmicute Sulfobacillus acidophilus type strain (NAL(T)).</title>
        <authorList>
            <person name="Anderson I."/>
            <person name="Chertkov O."/>
            <person name="Chen A."/>
            <person name="Saunders E."/>
            <person name="Lapidus A."/>
            <person name="Nolan M."/>
            <person name="Lucas S."/>
            <person name="Hammon N."/>
            <person name="Deshpande S."/>
            <person name="Cheng J.F."/>
            <person name="Han C."/>
            <person name="Tapia R."/>
            <person name="Goodwin L.A."/>
            <person name="Pitluck S."/>
            <person name="Liolios K."/>
            <person name="Pagani I."/>
            <person name="Ivanova N."/>
            <person name="Mikhailova N."/>
            <person name="Pati A."/>
            <person name="Palaniappan K."/>
            <person name="Land M."/>
            <person name="Pan C."/>
            <person name="Rohde M."/>
            <person name="Pukall R."/>
            <person name="Goker M."/>
            <person name="Detter J.C."/>
            <person name="Woyke T."/>
            <person name="Bristow J."/>
            <person name="Eisen J.A."/>
            <person name="Markowitz V."/>
            <person name="Hugenholtz P."/>
            <person name="Kyrpides N.C."/>
            <person name="Klenk H.P."/>
            <person name="Mavromatis K."/>
        </authorList>
    </citation>
    <scope>NUCLEOTIDE SEQUENCE [LARGE SCALE GENOMIC DNA]</scope>
    <source>
        <strain evidence="7">ATCC 700253 / DSM 10332 / NAL</strain>
    </source>
</reference>
<keyword evidence="3" id="KW-0804">Transcription</keyword>
<dbReference type="InterPro" id="IPR050109">
    <property type="entry name" value="HTH-type_TetR-like_transc_reg"/>
</dbReference>
<gene>
    <name evidence="6" type="ordered locus">Sulac_0433</name>
</gene>
<dbReference type="InterPro" id="IPR009057">
    <property type="entry name" value="Homeodomain-like_sf"/>
</dbReference>
<dbReference type="KEGG" id="sap:Sulac_0433"/>
<dbReference type="PANTHER" id="PTHR30055:SF234">
    <property type="entry name" value="HTH-TYPE TRANSCRIPTIONAL REGULATOR BETI"/>
    <property type="match status" value="1"/>
</dbReference>
<evidence type="ECO:0000256" key="1">
    <source>
        <dbReference type="ARBA" id="ARBA00023015"/>
    </source>
</evidence>
<dbReference type="PRINTS" id="PR00455">
    <property type="entry name" value="HTHTETR"/>
</dbReference>
<dbReference type="AlphaFoldDB" id="G8TYM8"/>
<dbReference type="InterPro" id="IPR001647">
    <property type="entry name" value="HTH_TetR"/>
</dbReference>
<dbReference type="PATRIC" id="fig|679936.5.peg.446"/>
<dbReference type="Gene3D" id="1.10.357.10">
    <property type="entry name" value="Tetracycline Repressor, domain 2"/>
    <property type="match status" value="1"/>
</dbReference>
<organism evidence="6 7">
    <name type="scientific">Sulfobacillus acidophilus (strain ATCC 700253 / DSM 10332 / NAL)</name>
    <dbReference type="NCBI Taxonomy" id="679936"/>
    <lineage>
        <taxon>Bacteria</taxon>
        <taxon>Bacillati</taxon>
        <taxon>Bacillota</taxon>
        <taxon>Clostridia</taxon>
        <taxon>Eubacteriales</taxon>
        <taxon>Clostridiales Family XVII. Incertae Sedis</taxon>
        <taxon>Sulfobacillus</taxon>
    </lineage>
</organism>
<protein>
    <submittedName>
        <fullName evidence="6">Transcriptional regulator, TetR family</fullName>
    </submittedName>
</protein>
<dbReference type="SUPFAM" id="SSF48498">
    <property type="entry name" value="Tetracyclin repressor-like, C-terminal domain"/>
    <property type="match status" value="1"/>
</dbReference>
<dbReference type="InterPro" id="IPR036271">
    <property type="entry name" value="Tet_transcr_reg_TetR-rel_C_sf"/>
</dbReference>
<dbReference type="PROSITE" id="PS50977">
    <property type="entry name" value="HTH_TETR_2"/>
    <property type="match status" value="1"/>
</dbReference>
<sequence>MRQEQRAITRRHLFDAALRLFRTQGFAETRIDQIIQAAGVAKGTFYVHFPTKDAVLAAYVDEITADLLPRMPQWLDLPTIDAIRHVFDALNTYVERDRPFIWDVVRVELTGEPLDDQRPSALAAILDPLIAQGQARGDIRVDVPRKALVQHVLSNYLLALAWALRHQEPLEAFMNQTFTLTWQGILHPVSSS</sequence>
<name>G8TYM8_SULAD</name>
<evidence type="ECO:0000313" key="6">
    <source>
        <dbReference type="EMBL" id="AEW03993.1"/>
    </source>
</evidence>
<reference evidence="7" key="1">
    <citation type="submission" date="2011-12" db="EMBL/GenBank/DDBJ databases">
        <title>The complete genome of chromosome of Sulfobacillus acidophilus DSM 10332.</title>
        <authorList>
            <person name="Lucas S."/>
            <person name="Han J."/>
            <person name="Lapidus A."/>
            <person name="Bruce D."/>
            <person name="Goodwin L."/>
            <person name="Pitluck S."/>
            <person name="Peters L."/>
            <person name="Kyrpides N."/>
            <person name="Mavromatis K."/>
            <person name="Ivanova N."/>
            <person name="Mikhailova N."/>
            <person name="Chertkov O."/>
            <person name="Saunders E."/>
            <person name="Detter J.C."/>
            <person name="Tapia R."/>
            <person name="Han C."/>
            <person name="Land M."/>
            <person name="Hauser L."/>
            <person name="Markowitz V."/>
            <person name="Cheng J.-F."/>
            <person name="Hugenholtz P."/>
            <person name="Woyke T."/>
            <person name="Wu D."/>
            <person name="Pukall R."/>
            <person name="Gehrich-Schroeter G."/>
            <person name="Schneider S."/>
            <person name="Klenk H.-P."/>
            <person name="Eisen J.A."/>
        </authorList>
    </citation>
    <scope>NUCLEOTIDE SEQUENCE [LARGE SCALE GENOMIC DNA]</scope>
    <source>
        <strain evidence="7">ATCC 700253 / DSM 10332 / NAL</strain>
    </source>
</reference>